<feature type="compositionally biased region" description="Low complexity" evidence="6">
    <location>
        <begin position="980"/>
        <end position="994"/>
    </location>
</feature>
<dbReference type="SUPFAM" id="SSF144232">
    <property type="entry name" value="HIT/MYND zinc finger-like"/>
    <property type="match status" value="1"/>
</dbReference>
<evidence type="ECO:0000256" key="3">
    <source>
        <dbReference type="ARBA" id="ARBA00022771"/>
    </source>
</evidence>
<proteinExistence type="inferred from homology"/>
<evidence type="ECO:0000256" key="7">
    <source>
        <dbReference type="SAM" id="Phobius"/>
    </source>
</evidence>
<dbReference type="FunFam" id="3.90.70.10:FF:000026">
    <property type="entry name" value="Ubiquitin carboxyl-terminal hydrolase 15"/>
    <property type="match status" value="1"/>
</dbReference>
<evidence type="ECO:0000259" key="9">
    <source>
        <dbReference type="PROSITE" id="PS50865"/>
    </source>
</evidence>
<keyword evidence="2" id="KW-0479">Metal-binding</keyword>
<dbReference type="PANTHER" id="PTHR24006:SF874">
    <property type="entry name" value="UBIQUITIN CARBOXYL-TERMINAL HYDROLASE 16"/>
    <property type="match status" value="1"/>
</dbReference>
<dbReference type="InterPro" id="IPR018200">
    <property type="entry name" value="USP_CS"/>
</dbReference>
<dbReference type="Proteomes" id="UP001454036">
    <property type="component" value="Unassembled WGS sequence"/>
</dbReference>
<evidence type="ECO:0000256" key="4">
    <source>
        <dbReference type="ARBA" id="ARBA00022833"/>
    </source>
</evidence>
<feature type="compositionally biased region" description="Polar residues" evidence="6">
    <location>
        <begin position="500"/>
        <end position="515"/>
    </location>
</feature>
<dbReference type="Pfam" id="PF00443">
    <property type="entry name" value="UCH"/>
    <property type="match status" value="1"/>
</dbReference>
<keyword evidence="10" id="KW-0645">Protease</keyword>
<feature type="region of interest" description="Disordered" evidence="6">
    <location>
        <begin position="974"/>
        <end position="994"/>
    </location>
</feature>
<evidence type="ECO:0000256" key="6">
    <source>
        <dbReference type="SAM" id="MobiDB-lite"/>
    </source>
</evidence>
<dbReference type="Gene3D" id="6.10.140.2220">
    <property type="match status" value="1"/>
</dbReference>
<dbReference type="GO" id="GO:0008270">
    <property type="term" value="F:zinc ion binding"/>
    <property type="evidence" value="ECO:0007669"/>
    <property type="project" value="UniProtKB-KW"/>
</dbReference>
<feature type="domain" description="MYND-type" evidence="9">
    <location>
        <begin position="140"/>
        <end position="177"/>
    </location>
</feature>
<sequence>MLEGGDLGFWFKWVVGCIVVLFPPALGLVIRHKWRRAVARREEIKRLCVLASKEAALVEFESNDEHWFRFVNGYDIGNARGNGGGYGYEYRNVDGYGYGGGAGGDVEVQMADVAFEQKEVGGGAEETMPGRSSQKVMHPCALCYCPSNQKCARCKFVYYCSGKCQIAHWRQGHSDECQPYNLSRTKESAMTPHLKVSKREDGRDDNCFIAGEDSNAKHAETSRDRPVFPDSGISVLRSRNDGFEVEHLEDDNGNYRTSKYVDNFKHLSAVNGSHVSHGSRRSIGHLSAKVNDIKIQTAPANYARSNLPMLENDYSINSVDDTPHTNSRIRPSSDDKYKDCAPSTLSCMGVGLSVKSSSCEPSISTSDFWDGKLVQGRRKTDSPDGSAHCFLNEVDEHDVTGSQVSPHDIAKISLHTRSQQTVTETKKPSNSNTHISEEIEGYVPRESLKSSGYGLGHVKPNDPNLKPLPMPTKLAPATLSRKIESGISCLNKLESRKPDSVTSKRATDPLPSSLQKPLKQHARDSGTEMLTKYKGLFPYDLFLKLYNWKEVQFRPCGFVNCGNSCYANAVLQCLASTPPLTSYFLQGLHSKSCGKRDWCFACEFESLMLRAKAGASHLSPIRIISHLQNIGSHLKNGREEDAHEFLRYAIDAMQSTSLIEAGLKESGFLEEGTTLLGLTFGGTVRSKIECMRCGSKSARHEKMMDLTVEINGDIGTLEEALKQYTSVETLDDDNKYRCGCCNSYVKAKKKLKVMEAPNVLTIALKRYQLGEFGKLNKRVHFSEILNLAPYICGTSDKSPIYGLYGVIVHLDTKNAAFSGHYVCYVKNSQNQWFMVDHGVVKGVDIGMVLTRDAYMLFYARYSPRAPRLIRSSVIPRDPKNSQYDMCKSRSLCRDSWGVSTSEAPLNGEACLESTNSVHTSLRRRMVNPDYGSSDNSTFFSESLSCGTDSSNRDSAINDEHLDLAAMSAFWNNRGRHSPDSDTSSSSSSLSPLCL</sequence>
<dbReference type="Gene3D" id="3.90.70.10">
    <property type="entry name" value="Cysteine proteinases"/>
    <property type="match status" value="1"/>
</dbReference>
<feature type="region of interest" description="Disordered" evidence="6">
    <location>
        <begin position="417"/>
        <end position="443"/>
    </location>
</feature>
<dbReference type="GO" id="GO:0006508">
    <property type="term" value="P:proteolysis"/>
    <property type="evidence" value="ECO:0007669"/>
    <property type="project" value="UniProtKB-KW"/>
</dbReference>
<accession>A0AAV3P0F9</accession>
<feature type="region of interest" description="Disordered" evidence="6">
    <location>
        <begin position="495"/>
        <end position="521"/>
    </location>
</feature>
<gene>
    <name evidence="10" type="ORF">LIER_05091</name>
</gene>
<keyword evidence="4" id="KW-0862">Zinc</keyword>
<evidence type="ECO:0000256" key="1">
    <source>
        <dbReference type="ARBA" id="ARBA00009085"/>
    </source>
</evidence>
<dbReference type="PROSITE" id="PS50235">
    <property type="entry name" value="USP_3"/>
    <property type="match status" value="1"/>
</dbReference>
<dbReference type="PANTHER" id="PTHR24006">
    <property type="entry name" value="UBIQUITIN CARBOXYL-TERMINAL HYDROLASE"/>
    <property type="match status" value="1"/>
</dbReference>
<dbReference type="GO" id="GO:0016579">
    <property type="term" value="P:protein deubiquitination"/>
    <property type="evidence" value="ECO:0007669"/>
    <property type="project" value="InterPro"/>
</dbReference>
<dbReference type="InterPro" id="IPR050164">
    <property type="entry name" value="Peptidase_C19"/>
</dbReference>
<dbReference type="EMBL" id="BAABME010000685">
    <property type="protein sequence ID" value="GAA0144718.1"/>
    <property type="molecule type" value="Genomic_DNA"/>
</dbReference>
<dbReference type="Pfam" id="PF01753">
    <property type="entry name" value="zf-MYND"/>
    <property type="match status" value="1"/>
</dbReference>
<keyword evidence="7" id="KW-0812">Transmembrane</keyword>
<dbReference type="InterPro" id="IPR001394">
    <property type="entry name" value="Peptidase_C19_UCH"/>
</dbReference>
<feature type="domain" description="USP" evidence="8">
    <location>
        <begin position="556"/>
        <end position="861"/>
    </location>
</feature>
<dbReference type="GO" id="GO:0004843">
    <property type="term" value="F:cysteine-type deubiquitinase activity"/>
    <property type="evidence" value="ECO:0007669"/>
    <property type="project" value="InterPro"/>
</dbReference>
<comment type="caution">
    <text evidence="10">The sequence shown here is derived from an EMBL/GenBank/DDBJ whole genome shotgun (WGS) entry which is preliminary data.</text>
</comment>
<evidence type="ECO:0000313" key="10">
    <source>
        <dbReference type="EMBL" id="GAA0144718.1"/>
    </source>
</evidence>
<dbReference type="SUPFAM" id="SSF54001">
    <property type="entry name" value="Cysteine proteinases"/>
    <property type="match status" value="1"/>
</dbReference>
<keyword evidence="10" id="KW-0378">Hydrolase</keyword>
<dbReference type="AlphaFoldDB" id="A0AAV3P0F9"/>
<reference evidence="10 11" key="1">
    <citation type="submission" date="2024-01" db="EMBL/GenBank/DDBJ databases">
        <title>The complete chloroplast genome sequence of Lithospermum erythrorhizon: insights into the phylogenetic relationship among Boraginaceae species and the maternal lineages of purple gromwells.</title>
        <authorList>
            <person name="Okada T."/>
            <person name="Watanabe K."/>
        </authorList>
    </citation>
    <scope>NUCLEOTIDE SEQUENCE [LARGE SCALE GENOMIC DNA]</scope>
</reference>
<protein>
    <submittedName>
        <fullName evidence="10">Cysteine protease</fullName>
    </submittedName>
</protein>
<dbReference type="PROSITE" id="PS50865">
    <property type="entry name" value="ZF_MYND_2"/>
    <property type="match status" value="1"/>
</dbReference>
<dbReference type="InterPro" id="IPR002893">
    <property type="entry name" value="Znf_MYND"/>
</dbReference>
<evidence type="ECO:0000259" key="8">
    <source>
        <dbReference type="PROSITE" id="PS50235"/>
    </source>
</evidence>
<keyword evidence="11" id="KW-1185">Reference proteome</keyword>
<comment type="similarity">
    <text evidence="1">Belongs to the peptidase C19 family.</text>
</comment>
<feature type="transmembrane region" description="Helical" evidence="7">
    <location>
        <begin position="12"/>
        <end position="30"/>
    </location>
</feature>
<keyword evidence="7" id="KW-0472">Membrane</keyword>
<dbReference type="GO" id="GO:0005634">
    <property type="term" value="C:nucleus"/>
    <property type="evidence" value="ECO:0007669"/>
    <property type="project" value="TreeGrafter"/>
</dbReference>
<feature type="compositionally biased region" description="Polar residues" evidence="6">
    <location>
        <begin position="417"/>
        <end position="434"/>
    </location>
</feature>
<evidence type="ECO:0000256" key="2">
    <source>
        <dbReference type="ARBA" id="ARBA00022723"/>
    </source>
</evidence>
<keyword evidence="3 5" id="KW-0863">Zinc-finger</keyword>
<dbReference type="GO" id="GO:0005829">
    <property type="term" value="C:cytosol"/>
    <property type="evidence" value="ECO:0007669"/>
    <property type="project" value="TreeGrafter"/>
</dbReference>
<dbReference type="InterPro" id="IPR028889">
    <property type="entry name" value="USP"/>
</dbReference>
<name>A0AAV3P0F9_LITER</name>
<organism evidence="10 11">
    <name type="scientific">Lithospermum erythrorhizon</name>
    <name type="common">Purple gromwell</name>
    <name type="synonym">Lithospermum officinale var. erythrorhizon</name>
    <dbReference type="NCBI Taxonomy" id="34254"/>
    <lineage>
        <taxon>Eukaryota</taxon>
        <taxon>Viridiplantae</taxon>
        <taxon>Streptophyta</taxon>
        <taxon>Embryophyta</taxon>
        <taxon>Tracheophyta</taxon>
        <taxon>Spermatophyta</taxon>
        <taxon>Magnoliopsida</taxon>
        <taxon>eudicotyledons</taxon>
        <taxon>Gunneridae</taxon>
        <taxon>Pentapetalae</taxon>
        <taxon>asterids</taxon>
        <taxon>lamiids</taxon>
        <taxon>Boraginales</taxon>
        <taxon>Boraginaceae</taxon>
        <taxon>Boraginoideae</taxon>
        <taxon>Lithospermeae</taxon>
        <taxon>Lithospermum</taxon>
    </lineage>
</organism>
<dbReference type="PROSITE" id="PS00972">
    <property type="entry name" value="USP_1"/>
    <property type="match status" value="1"/>
</dbReference>
<dbReference type="InterPro" id="IPR038765">
    <property type="entry name" value="Papain-like_cys_pep_sf"/>
</dbReference>
<keyword evidence="7" id="KW-1133">Transmembrane helix</keyword>
<evidence type="ECO:0000256" key="5">
    <source>
        <dbReference type="PROSITE-ProRule" id="PRU00134"/>
    </source>
</evidence>
<evidence type="ECO:0000313" key="11">
    <source>
        <dbReference type="Proteomes" id="UP001454036"/>
    </source>
</evidence>